<accession>A0A662D2X1</accession>
<dbReference type="Pfam" id="PF22558">
    <property type="entry name" value="REase-ARP"/>
    <property type="match status" value="1"/>
</dbReference>
<evidence type="ECO:0000313" key="2">
    <source>
        <dbReference type="Proteomes" id="UP000277457"/>
    </source>
</evidence>
<dbReference type="InterPro" id="IPR054333">
    <property type="entry name" value="REase-ARP-assoc"/>
</dbReference>
<dbReference type="AlphaFoldDB" id="A0A662D2X1"/>
<protein>
    <recommendedName>
        <fullName evidence="3">Restriction endonuclease</fullName>
    </recommendedName>
</protein>
<dbReference type="Proteomes" id="UP000277457">
    <property type="component" value="Unassembled WGS sequence"/>
</dbReference>
<dbReference type="EMBL" id="QMPY01000068">
    <property type="protein sequence ID" value="RLE07770.1"/>
    <property type="molecule type" value="Genomic_DNA"/>
</dbReference>
<sequence>MDPFDFIKCKQRIWAKNHNIELMGSKIDKGELNYTKTLRDNLFLDISDESRREFTQGDGNELADFPAKMQALHSSSALTVNFFEFWKKAKFKKPIAKALRIPSTNILDIKFEKKFPILPNSMRHPNIDVVFNYKNGYCCAIECKFTEPYQQSRKTTSGLKEKYISEFEHWDSIPNVFQLAKIISPNDTKFNYLYSAQLVKHVLGLLTKYDKSKFRLLYVWYDAFGEKSYRHSLELEELASIFRSDGITFQAITWQEVIINLSSYLSGNSLKYLRYLEERYL</sequence>
<organism evidence="1 2">
    <name type="scientific">Aerophobetes bacterium</name>
    <dbReference type="NCBI Taxonomy" id="2030807"/>
    <lineage>
        <taxon>Bacteria</taxon>
        <taxon>Candidatus Aerophobota</taxon>
    </lineage>
</organism>
<name>A0A662D2X1_UNCAE</name>
<reference evidence="1 2" key="1">
    <citation type="submission" date="2018-06" db="EMBL/GenBank/DDBJ databases">
        <title>Extensive metabolic versatility and redundancy in microbially diverse, dynamic hydrothermal sediments.</title>
        <authorList>
            <person name="Dombrowski N."/>
            <person name="Teske A."/>
            <person name="Baker B.J."/>
        </authorList>
    </citation>
    <scope>NUCLEOTIDE SEQUENCE [LARGE SCALE GENOMIC DNA]</scope>
    <source>
        <strain evidence="1">B7_G13</strain>
    </source>
</reference>
<proteinExistence type="predicted"/>
<evidence type="ECO:0008006" key="3">
    <source>
        <dbReference type="Google" id="ProtNLM"/>
    </source>
</evidence>
<evidence type="ECO:0000313" key="1">
    <source>
        <dbReference type="EMBL" id="RLE07770.1"/>
    </source>
</evidence>
<gene>
    <name evidence="1" type="ORF">DRZ78_02375</name>
</gene>
<comment type="caution">
    <text evidence="1">The sequence shown here is derived from an EMBL/GenBank/DDBJ whole genome shotgun (WGS) entry which is preliminary data.</text>
</comment>